<evidence type="ECO:0000313" key="2">
    <source>
        <dbReference type="EMBL" id="EKC38719.1"/>
    </source>
</evidence>
<dbReference type="AlphaFoldDB" id="K1R5A7"/>
<feature type="region of interest" description="Disordered" evidence="1">
    <location>
        <begin position="56"/>
        <end position="79"/>
    </location>
</feature>
<evidence type="ECO:0000256" key="1">
    <source>
        <dbReference type="SAM" id="MobiDB-lite"/>
    </source>
</evidence>
<dbReference type="HOGENOM" id="CLU_2608340_0_0_1"/>
<organism evidence="2">
    <name type="scientific">Magallana gigas</name>
    <name type="common">Pacific oyster</name>
    <name type="synonym">Crassostrea gigas</name>
    <dbReference type="NCBI Taxonomy" id="29159"/>
    <lineage>
        <taxon>Eukaryota</taxon>
        <taxon>Metazoa</taxon>
        <taxon>Spiralia</taxon>
        <taxon>Lophotrochozoa</taxon>
        <taxon>Mollusca</taxon>
        <taxon>Bivalvia</taxon>
        <taxon>Autobranchia</taxon>
        <taxon>Pteriomorphia</taxon>
        <taxon>Ostreida</taxon>
        <taxon>Ostreoidea</taxon>
        <taxon>Ostreidae</taxon>
        <taxon>Magallana</taxon>
    </lineage>
</organism>
<name>K1R5A7_MAGGI</name>
<proteinExistence type="predicted"/>
<dbReference type="EMBL" id="JH818390">
    <property type="protein sequence ID" value="EKC38719.1"/>
    <property type="molecule type" value="Genomic_DNA"/>
</dbReference>
<dbReference type="InParanoid" id="K1R5A7"/>
<protein>
    <submittedName>
        <fullName evidence="2">Uncharacterized protein</fullName>
    </submittedName>
</protein>
<accession>K1R5A7</accession>
<gene>
    <name evidence="2" type="ORF">CGI_10019356</name>
</gene>
<sequence length="79" mass="8975">MKRDRQTDGQTDEPFNRLGVLFYSSKIGYKNGAQRGAGSTAIWWTFPARPFPCKDGIPDENVQADEDPPKQSVEFPARW</sequence>
<reference evidence="2" key="1">
    <citation type="journal article" date="2012" name="Nature">
        <title>The oyster genome reveals stress adaptation and complexity of shell formation.</title>
        <authorList>
            <person name="Zhang G."/>
            <person name="Fang X."/>
            <person name="Guo X."/>
            <person name="Li L."/>
            <person name="Luo R."/>
            <person name="Xu F."/>
            <person name="Yang P."/>
            <person name="Zhang L."/>
            <person name="Wang X."/>
            <person name="Qi H."/>
            <person name="Xiong Z."/>
            <person name="Que H."/>
            <person name="Xie Y."/>
            <person name="Holland P.W."/>
            <person name="Paps J."/>
            <person name="Zhu Y."/>
            <person name="Wu F."/>
            <person name="Chen Y."/>
            <person name="Wang J."/>
            <person name="Peng C."/>
            <person name="Meng J."/>
            <person name="Yang L."/>
            <person name="Liu J."/>
            <person name="Wen B."/>
            <person name="Zhang N."/>
            <person name="Huang Z."/>
            <person name="Zhu Q."/>
            <person name="Feng Y."/>
            <person name="Mount A."/>
            <person name="Hedgecock D."/>
            <person name="Xu Z."/>
            <person name="Liu Y."/>
            <person name="Domazet-Loso T."/>
            <person name="Du Y."/>
            <person name="Sun X."/>
            <person name="Zhang S."/>
            <person name="Liu B."/>
            <person name="Cheng P."/>
            <person name="Jiang X."/>
            <person name="Li J."/>
            <person name="Fan D."/>
            <person name="Wang W."/>
            <person name="Fu W."/>
            <person name="Wang T."/>
            <person name="Wang B."/>
            <person name="Zhang J."/>
            <person name="Peng Z."/>
            <person name="Li Y."/>
            <person name="Li N."/>
            <person name="Wang J."/>
            <person name="Chen M."/>
            <person name="He Y."/>
            <person name="Tan F."/>
            <person name="Song X."/>
            <person name="Zheng Q."/>
            <person name="Huang R."/>
            <person name="Yang H."/>
            <person name="Du X."/>
            <person name="Chen L."/>
            <person name="Yang M."/>
            <person name="Gaffney P.M."/>
            <person name="Wang S."/>
            <person name="Luo L."/>
            <person name="She Z."/>
            <person name="Ming Y."/>
            <person name="Huang W."/>
            <person name="Zhang S."/>
            <person name="Huang B."/>
            <person name="Zhang Y."/>
            <person name="Qu T."/>
            <person name="Ni P."/>
            <person name="Miao G."/>
            <person name="Wang J."/>
            <person name="Wang Q."/>
            <person name="Steinberg C.E."/>
            <person name="Wang H."/>
            <person name="Li N."/>
            <person name="Qian L."/>
            <person name="Zhang G."/>
            <person name="Li Y."/>
            <person name="Yang H."/>
            <person name="Liu X."/>
            <person name="Wang J."/>
            <person name="Yin Y."/>
            <person name="Wang J."/>
        </authorList>
    </citation>
    <scope>NUCLEOTIDE SEQUENCE [LARGE SCALE GENOMIC DNA]</scope>
    <source>
        <strain evidence="2">05x7-T-G4-1.051#20</strain>
    </source>
</reference>